<keyword evidence="3" id="KW-1185">Reference proteome</keyword>
<dbReference type="OrthoDB" id="9801227at2"/>
<name>A0A4Q0YSH1_9GAMM</name>
<dbReference type="InterPro" id="IPR011051">
    <property type="entry name" value="RmlC_Cupin_sf"/>
</dbReference>
<sequence>MTAIKKTAAQSFIETNVDFDKTVKINGGETPFSPTPMKGVERMMFERRGDEVAIRATSIVRYAPESYFEPHMHPGGEEFITLEGTFQDEYGDYPKGYYVRNPVRGTHRPFSDDGCEIFVKLAQLPPEENQEQVIIDMNTAEWKADGEKATKLHLWKSEYEHTDIFRFEAGYEAETTLFDDVAEYFVVNGVANVNGADYPERSWLRFAKGTPITLKTASGATVYRKIGKGFARTSL</sequence>
<evidence type="ECO:0000313" key="2">
    <source>
        <dbReference type="EMBL" id="RXJ74180.1"/>
    </source>
</evidence>
<dbReference type="CDD" id="cd20303">
    <property type="entry name" value="cupin_ChrR_1"/>
    <property type="match status" value="1"/>
</dbReference>
<dbReference type="RefSeq" id="WP_129121535.1">
    <property type="nucleotide sequence ID" value="NZ_PEIB01000004.1"/>
</dbReference>
<dbReference type="Proteomes" id="UP000290287">
    <property type="component" value="Unassembled WGS sequence"/>
</dbReference>
<dbReference type="AlphaFoldDB" id="A0A4Q0YSH1"/>
<protein>
    <submittedName>
        <fullName evidence="2">Anti-sigma factor</fullName>
    </submittedName>
</protein>
<evidence type="ECO:0000259" key="1">
    <source>
        <dbReference type="Pfam" id="PF12973"/>
    </source>
</evidence>
<gene>
    <name evidence="2" type="ORF">CS022_05825</name>
</gene>
<dbReference type="SUPFAM" id="SSF51182">
    <property type="entry name" value="RmlC-like cupins"/>
    <property type="match status" value="2"/>
</dbReference>
<feature type="domain" description="ChrR-like cupin" evidence="1">
    <location>
        <begin position="26"/>
        <end position="124"/>
    </location>
</feature>
<dbReference type="InterPro" id="IPR025979">
    <property type="entry name" value="ChrR-like_cupin_dom"/>
</dbReference>
<proteinExistence type="predicted"/>
<dbReference type="EMBL" id="PEIB01000004">
    <property type="protein sequence ID" value="RXJ74180.1"/>
    <property type="molecule type" value="Genomic_DNA"/>
</dbReference>
<dbReference type="Pfam" id="PF12973">
    <property type="entry name" value="Cupin_7"/>
    <property type="match status" value="1"/>
</dbReference>
<accession>A0A4Q0YSH1</accession>
<organism evidence="2 3">
    <name type="scientific">Veronia nyctiphanis</name>
    <dbReference type="NCBI Taxonomy" id="1278244"/>
    <lineage>
        <taxon>Bacteria</taxon>
        <taxon>Pseudomonadati</taxon>
        <taxon>Pseudomonadota</taxon>
        <taxon>Gammaproteobacteria</taxon>
        <taxon>Vibrionales</taxon>
        <taxon>Vibrionaceae</taxon>
        <taxon>Veronia</taxon>
    </lineage>
</organism>
<dbReference type="Gene3D" id="2.60.120.10">
    <property type="entry name" value="Jelly Rolls"/>
    <property type="match status" value="1"/>
</dbReference>
<comment type="caution">
    <text evidence="2">The sequence shown here is derived from an EMBL/GenBank/DDBJ whole genome shotgun (WGS) entry which is preliminary data.</text>
</comment>
<reference evidence="2 3" key="1">
    <citation type="submission" date="2017-10" db="EMBL/GenBank/DDBJ databases">
        <title>Nyctiphanis sp. nov., isolated from the stomach of the euphausiid Nyctiphanes simplex (Hansen, 1911) in the Gulf of California.</title>
        <authorList>
            <person name="Gomez-Gil B."/>
            <person name="Aguilar-Mendez M."/>
            <person name="Lopez-Cortes A."/>
            <person name="Gomez-Gutierrez J."/>
            <person name="Roque A."/>
            <person name="Lang E."/>
            <person name="Gonzalez-Castillo A."/>
        </authorList>
    </citation>
    <scope>NUCLEOTIDE SEQUENCE [LARGE SCALE GENOMIC DNA]</scope>
    <source>
        <strain evidence="2 3">CAIM 600</strain>
    </source>
</reference>
<dbReference type="InterPro" id="IPR014710">
    <property type="entry name" value="RmlC-like_jellyroll"/>
</dbReference>
<evidence type="ECO:0000313" key="3">
    <source>
        <dbReference type="Proteomes" id="UP000290287"/>
    </source>
</evidence>